<feature type="region of interest" description="Disordered" evidence="1">
    <location>
        <begin position="531"/>
        <end position="582"/>
    </location>
</feature>
<evidence type="ECO:0000256" key="1">
    <source>
        <dbReference type="SAM" id="MobiDB-lite"/>
    </source>
</evidence>
<reference evidence="3" key="1">
    <citation type="submission" date="2014-11" db="EMBL/GenBank/DDBJ databases">
        <authorList>
            <person name="Otto D Thomas"/>
            <person name="Naeem Raeece"/>
        </authorList>
    </citation>
    <scope>NUCLEOTIDE SEQUENCE</scope>
</reference>
<evidence type="ECO:0008006" key="4">
    <source>
        <dbReference type="Google" id="ProtNLM"/>
    </source>
</evidence>
<gene>
    <name evidence="3" type="ORF">Cvel_19510</name>
</gene>
<sequence length="786" mass="87930">MVVCVVFWYVLAALLSRIHTVCGSPTDVHVTVVTCLYNFKKSKHAWQKYERWTSEFLRSLHKEARLVVYTTEDLVPFFQRPGAAANLTEFRLKDMWEWGPLPSLREDYERIWSLDPEKDRHSADLYAVWNIKSFFVHAECEEREDGARHFCFWVDMGSFRQPFGGDDFMDPSAVSQMLTWQEGKKCSPDCPIFGLIPLSREVRESLFSYNPVNGPMMADLVEGGFYGGSPRAMSWFLERFWKWHDWFMKRGYFVGKDQSIMNAFLWHFRDRVLVLDTREDKKMKCGDHWFQFQQLLRRPEKRPKGCVPGRVRLMLDALPPSPGWAPMAADDKVEGEPSSLVVSFLEESSFRVQRDVNAFVATGRALHLSMGAGGLIALLVVGPSHYIPPAEEDLLQLAGWTIYRTWRQYDRRQLRRLMLLEALSAGRFSRVLLIEGVLLAVGNAWESIWGEGGQAGGGERMKILTFQAGDEGGDLEASLCGLLHESAEERTECCGSEKELGGVSESAVSSGLTILHPSRVHLFRYFRQRGEVPPGEEDEEGGGGKGEGEGGYVSRGRQRRECPLGDPSLTTTSTSPSPRALAISTPSTFAKDAVVWKAEHVLAWGRRAALRAQRLAEWGGRRSLGGTPAVPSSNFSTFASGEETSPSFPSSLSDAVRKASRLLFIDYSAFAPWKYFEHAQMGGSGGGDGGSQMLWDLRELWWSALWGLPLLHQIGALPGSPGQILTKEIVALRSQTPSVGQREEDTSEGTSLWEWLKGGLGEGFVSGCLRSEHGFIPASPPLEFLC</sequence>
<evidence type="ECO:0000313" key="3">
    <source>
        <dbReference type="EMBL" id="CEM20942.1"/>
    </source>
</evidence>
<feature type="signal peptide" evidence="2">
    <location>
        <begin position="1"/>
        <end position="23"/>
    </location>
</feature>
<feature type="compositionally biased region" description="Low complexity" evidence="1">
    <location>
        <begin position="567"/>
        <end position="578"/>
    </location>
</feature>
<dbReference type="EMBL" id="CDMZ01000759">
    <property type="protein sequence ID" value="CEM20942.1"/>
    <property type="molecule type" value="Genomic_DNA"/>
</dbReference>
<accession>A0A0G4G091</accession>
<keyword evidence="2" id="KW-0732">Signal</keyword>
<protein>
    <recommendedName>
        <fullName evidence="4">Nucleotide-diphospho-sugar transferase domain-containing protein</fullName>
    </recommendedName>
</protein>
<dbReference type="VEuPathDB" id="CryptoDB:Cvel_19510"/>
<name>A0A0G4G091_9ALVE</name>
<proteinExistence type="predicted"/>
<dbReference type="AlphaFoldDB" id="A0A0G4G091"/>
<evidence type="ECO:0000256" key="2">
    <source>
        <dbReference type="SAM" id="SignalP"/>
    </source>
</evidence>
<feature type="compositionally biased region" description="Gly residues" evidence="1">
    <location>
        <begin position="543"/>
        <end position="553"/>
    </location>
</feature>
<feature type="chain" id="PRO_5005189503" description="Nucleotide-diphospho-sugar transferase domain-containing protein" evidence="2">
    <location>
        <begin position="24"/>
        <end position="786"/>
    </location>
</feature>
<organism evidence="3">
    <name type="scientific">Chromera velia CCMP2878</name>
    <dbReference type="NCBI Taxonomy" id="1169474"/>
    <lineage>
        <taxon>Eukaryota</taxon>
        <taxon>Sar</taxon>
        <taxon>Alveolata</taxon>
        <taxon>Colpodellida</taxon>
        <taxon>Chromeraceae</taxon>
        <taxon>Chromera</taxon>
    </lineage>
</organism>